<dbReference type="InterPro" id="IPR041633">
    <property type="entry name" value="Polbeta"/>
</dbReference>
<keyword evidence="5" id="KW-0547">Nucleotide-binding</keyword>
<feature type="domain" description="Polymerase beta nucleotidyltransferase" evidence="8">
    <location>
        <begin position="90"/>
        <end position="170"/>
    </location>
</feature>
<reference evidence="10" key="1">
    <citation type="submission" date="2017-06" db="EMBL/GenBank/DDBJ databases">
        <authorList>
            <person name="Cremers G."/>
        </authorList>
    </citation>
    <scope>NUCLEOTIDE SEQUENCE [LARGE SCALE GENOMIC DNA]</scope>
</reference>
<keyword evidence="2 9" id="KW-0808">Transferase</keyword>
<evidence type="ECO:0000313" key="9">
    <source>
        <dbReference type="EMBL" id="SNQ61988.1"/>
    </source>
</evidence>
<protein>
    <submittedName>
        <fullName evidence="9">Nucleotidyltransferase/DNA-binding domain-containing protein</fullName>
    </submittedName>
</protein>
<keyword evidence="4" id="KW-0479">Metal-binding</keyword>
<dbReference type="Pfam" id="PF18765">
    <property type="entry name" value="Polbeta"/>
    <property type="match status" value="1"/>
</dbReference>
<gene>
    <name evidence="9" type="ORF">MNV_560034</name>
</gene>
<dbReference type="GO" id="GO:0046872">
    <property type="term" value="F:metal ion binding"/>
    <property type="evidence" value="ECO:0007669"/>
    <property type="project" value="UniProtKB-KW"/>
</dbReference>
<evidence type="ECO:0000256" key="3">
    <source>
        <dbReference type="ARBA" id="ARBA00022695"/>
    </source>
</evidence>
<evidence type="ECO:0000313" key="10">
    <source>
        <dbReference type="Proteomes" id="UP000218615"/>
    </source>
</evidence>
<accession>A0A284VS00</accession>
<name>A0A284VS00_9EURY</name>
<dbReference type="PANTHER" id="PTHR33571:SF14">
    <property type="entry name" value="PROTEIN ADENYLYLTRANSFERASE MJ0435-RELATED"/>
    <property type="match status" value="1"/>
</dbReference>
<keyword evidence="6" id="KW-0067">ATP-binding</keyword>
<evidence type="ECO:0000256" key="5">
    <source>
        <dbReference type="ARBA" id="ARBA00022741"/>
    </source>
</evidence>
<proteinExistence type="predicted"/>
<dbReference type="AlphaFoldDB" id="A0A284VS00"/>
<organism evidence="9 10">
    <name type="scientific">Candidatus Methanoperedens nitratireducens</name>
    <dbReference type="NCBI Taxonomy" id="1392998"/>
    <lineage>
        <taxon>Archaea</taxon>
        <taxon>Methanobacteriati</taxon>
        <taxon>Methanobacteriota</taxon>
        <taxon>Stenosarchaea group</taxon>
        <taxon>Methanomicrobia</taxon>
        <taxon>Methanosarcinales</taxon>
        <taxon>ANME-2 cluster</taxon>
        <taxon>Candidatus Methanoperedentaceae</taxon>
        <taxon>Candidatus Methanoperedens</taxon>
    </lineage>
</organism>
<keyword evidence="10" id="KW-1185">Reference proteome</keyword>
<evidence type="ECO:0000256" key="4">
    <source>
        <dbReference type="ARBA" id="ARBA00022723"/>
    </source>
</evidence>
<dbReference type="Gene3D" id="3.30.460.10">
    <property type="entry name" value="Beta Polymerase, domain 2"/>
    <property type="match status" value="1"/>
</dbReference>
<dbReference type="GO" id="GO:0003677">
    <property type="term" value="F:DNA binding"/>
    <property type="evidence" value="ECO:0007669"/>
    <property type="project" value="UniProtKB-KW"/>
</dbReference>
<keyword evidence="3" id="KW-0548">Nucleotidyltransferase</keyword>
<dbReference type="RefSeq" id="WP_096206612.1">
    <property type="nucleotide sequence ID" value="NZ_FZMP01000203.1"/>
</dbReference>
<evidence type="ECO:0000256" key="2">
    <source>
        <dbReference type="ARBA" id="ARBA00022679"/>
    </source>
</evidence>
<dbReference type="PANTHER" id="PTHR33571">
    <property type="entry name" value="SSL8005 PROTEIN"/>
    <property type="match status" value="1"/>
</dbReference>
<evidence type="ECO:0000256" key="1">
    <source>
        <dbReference type="ARBA" id="ARBA00001946"/>
    </source>
</evidence>
<dbReference type="InterPro" id="IPR052038">
    <property type="entry name" value="Type-VII_TA_antitoxin"/>
</dbReference>
<comment type="cofactor">
    <cofactor evidence="1">
        <name>Mg(2+)</name>
        <dbReference type="ChEBI" id="CHEBI:18420"/>
    </cofactor>
</comment>
<dbReference type="SUPFAM" id="SSF81301">
    <property type="entry name" value="Nucleotidyltransferase"/>
    <property type="match status" value="1"/>
</dbReference>
<dbReference type="GO" id="GO:0005524">
    <property type="term" value="F:ATP binding"/>
    <property type="evidence" value="ECO:0007669"/>
    <property type="project" value="UniProtKB-KW"/>
</dbReference>
<dbReference type="EMBL" id="FZMP01000203">
    <property type="protein sequence ID" value="SNQ61988.1"/>
    <property type="molecule type" value="Genomic_DNA"/>
</dbReference>
<dbReference type="Proteomes" id="UP000218615">
    <property type="component" value="Unassembled WGS sequence"/>
</dbReference>
<dbReference type="InterPro" id="IPR036390">
    <property type="entry name" value="WH_DNA-bd_sf"/>
</dbReference>
<keyword evidence="7" id="KW-0460">Magnesium</keyword>
<dbReference type="GO" id="GO:0016779">
    <property type="term" value="F:nucleotidyltransferase activity"/>
    <property type="evidence" value="ECO:0007669"/>
    <property type="project" value="UniProtKB-KW"/>
</dbReference>
<evidence type="ECO:0000259" key="8">
    <source>
        <dbReference type="Pfam" id="PF18765"/>
    </source>
</evidence>
<evidence type="ECO:0000256" key="7">
    <source>
        <dbReference type="ARBA" id="ARBA00022842"/>
    </source>
</evidence>
<dbReference type="OrthoDB" id="61846at2157"/>
<dbReference type="CDD" id="cd05403">
    <property type="entry name" value="NT_KNTase_like"/>
    <property type="match status" value="1"/>
</dbReference>
<dbReference type="InterPro" id="IPR043519">
    <property type="entry name" value="NT_sf"/>
</dbReference>
<evidence type="ECO:0000256" key="6">
    <source>
        <dbReference type="ARBA" id="ARBA00022840"/>
    </source>
</evidence>
<sequence length="177" mass="20123">MLTELFKTKERVRIISYILYHKSFTVNQVSNETGITKGLVSRYLKYVYGVGLFTKIKNIYQPIDCAHTRAIKLLLNLNKINIKSLDISWITGIGIFGSWAQGTNTHESDLDIWVKVDAYPTEYQMARLQRDISAMAGVEVNMLVLTPEKIKSIKMADQPFYNSLLRTSIVLKGGSIE</sequence>
<dbReference type="SUPFAM" id="SSF46785">
    <property type="entry name" value="Winged helix' DNA-binding domain"/>
    <property type="match status" value="1"/>
</dbReference>
<keyword evidence="9" id="KW-0238">DNA-binding</keyword>